<reference evidence="8" key="1">
    <citation type="submission" date="2017-02" db="EMBL/GenBank/DDBJ databases">
        <authorList>
            <person name="Varghese N."/>
            <person name="Submissions S."/>
        </authorList>
    </citation>
    <scope>NUCLEOTIDE SEQUENCE [LARGE SCALE GENOMIC DNA]</scope>
    <source>
        <strain evidence="8">9H-4</strain>
    </source>
</reference>
<keyword evidence="4 7" id="KW-0808">Transferase</keyword>
<keyword evidence="6" id="KW-0472">Membrane</keyword>
<dbReference type="Gene3D" id="3.40.50.12580">
    <property type="match status" value="1"/>
</dbReference>
<dbReference type="Pfam" id="PF04464">
    <property type="entry name" value="Glyphos_transf"/>
    <property type="match status" value="1"/>
</dbReference>
<evidence type="ECO:0000256" key="4">
    <source>
        <dbReference type="ARBA" id="ARBA00022679"/>
    </source>
</evidence>
<dbReference type="SUPFAM" id="SSF53756">
    <property type="entry name" value="UDP-Glycosyltransferase/glycogen phosphorylase"/>
    <property type="match status" value="1"/>
</dbReference>
<dbReference type="PANTHER" id="PTHR37316">
    <property type="entry name" value="TEICHOIC ACID GLYCEROL-PHOSPHATE PRIMASE"/>
    <property type="match status" value="1"/>
</dbReference>
<dbReference type="RefSeq" id="WP_078699946.1">
    <property type="nucleotide sequence ID" value="NZ_LT796768.1"/>
</dbReference>
<dbReference type="Gene3D" id="3.40.50.11820">
    <property type="match status" value="1"/>
</dbReference>
<dbReference type="InterPro" id="IPR051612">
    <property type="entry name" value="Teichoic_Acid_Biosynth"/>
</dbReference>
<dbReference type="InterPro" id="IPR043149">
    <property type="entry name" value="TagF_N"/>
</dbReference>
<dbReference type="OrthoDB" id="8549922at2"/>
<evidence type="ECO:0000313" key="8">
    <source>
        <dbReference type="Proteomes" id="UP000191040"/>
    </source>
</evidence>
<dbReference type="PANTHER" id="PTHR37316:SF3">
    <property type="entry name" value="TEICHOIC ACID GLYCEROL-PHOSPHATE TRANSFERASE"/>
    <property type="match status" value="1"/>
</dbReference>
<evidence type="ECO:0000256" key="3">
    <source>
        <dbReference type="ARBA" id="ARBA00022475"/>
    </source>
</evidence>
<sequence length="743" mass="82079">MGRLRSLSRRVLDLATGPAKPLDVFVKEFPPLVRRLPKDLDGSVEADLRAGLSDLLQGVDRGALVRRVPSWAKVALHHLEHGDADALHAALNRGLLDVRQHAAGVHEGEPTVHLPGWDDPAIPREAFVLADSETRFAGEVVRSRVVGDRFEAVFRAGFAHIDAPGEVPELTVLTPGVRVEWTGETSGHRGGPAMWRETYDRSTWAIAVPLSRLGPEQALELEVEVRLAGRTASGRIGLVAEPEPIGPVVDTISLERGTIVVSGRGLDAAPTLESAGLTLTTVEFTRLGSSFRAVFPATADRWGRGALPLPVGDYAVVAGETTLPLAADLVGWPTDLVDGPLVGHTTDVGLRLIKPRQPDENTMYGQRDLREAYDALEVDVDPRAAMLQCYWAEVATDSQAAIHRELHRRNPRMRLYWGTVDHSVPLPEGAKRVVAGTREWYSALAASKYLVKNTEVGAYTRLRPGQVYLQTFHGQPFKRMGRPDFVRRMAPWRAQFEATDRRSAYWHVICLPYPEAAEFYREAYDWEGPAFDHGLPRTDSLLDEDAAEVRRATRRLLGIRDDQVAVLHATTWREDLSRGDNTSADPNLLDVKALSEELGDDVVVLQRSHHSVARSDQRHGSGGGVVDVTDHPEINDLVLASDLAILDYSSLRFDYAITGKPMVFFVPDLEKYEQELRGFLFPFEDSAPGPVVRDSGELAALVRDTSWVPEHADAYAAFNERFNRFHDGHAAERVVDGLLGWDA</sequence>
<comment type="subcellular location">
    <subcellularLocation>
        <location evidence="1">Cell membrane</location>
        <topology evidence="1">Peripheral membrane protein</topology>
    </subcellularLocation>
</comment>
<dbReference type="InterPro" id="IPR043148">
    <property type="entry name" value="TagF_C"/>
</dbReference>
<comment type="similarity">
    <text evidence="2">Belongs to the CDP-glycerol glycerophosphotransferase family.</text>
</comment>
<organism evidence="7 8">
    <name type="scientific">Aeromicrobium choanae</name>
    <dbReference type="NCBI Taxonomy" id="1736691"/>
    <lineage>
        <taxon>Bacteria</taxon>
        <taxon>Bacillati</taxon>
        <taxon>Actinomycetota</taxon>
        <taxon>Actinomycetes</taxon>
        <taxon>Propionibacteriales</taxon>
        <taxon>Nocardioidaceae</taxon>
        <taxon>Aeromicrobium</taxon>
    </lineage>
</organism>
<keyword evidence="3" id="KW-1003">Cell membrane</keyword>
<evidence type="ECO:0000256" key="6">
    <source>
        <dbReference type="ARBA" id="ARBA00023136"/>
    </source>
</evidence>
<dbReference type="STRING" id="1736691.SAMN06295964_1919"/>
<keyword evidence="8" id="KW-1185">Reference proteome</keyword>
<protein>
    <submittedName>
        <fullName evidence="7">CDP-glycerol glycerophosphotransferase, TagB/SpsB family</fullName>
    </submittedName>
</protein>
<dbReference type="GO" id="GO:0005886">
    <property type="term" value="C:plasma membrane"/>
    <property type="evidence" value="ECO:0007669"/>
    <property type="project" value="UniProtKB-SubCell"/>
</dbReference>
<keyword evidence="5" id="KW-0777">Teichoic acid biosynthesis</keyword>
<proteinExistence type="inferred from homology"/>
<dbReference type="InterPro" id="IPR007554">
    <property type="entry name" value="Glycerophosphate_synth"/>
</dbReference>
<accession>A0A1T4Z1K1</accession>
<dbReference type="GO" id="GO:0047355">
    <property type="term" value="F:CDP-glycerol glycerophosphotransferase activity"/>
    <property type="evidence" value="ECO:0007669"/>
    <property type="project" value="InterPro"/>
</dbReference>
<dbReference type="AlphaFoldDB" id="A0A1T4Z1K1"/>
<evidence type="ECO:0000256" key="5">
    <source>
        <dbReference type="ARBA" id="ARBA00022944"/>
    </source>
</evidence>
<evidence type="ECO:0000256" key="2">
    <source>
        <dbReference type="ARBA" id="ARBA00010488"/>
    </source>
</evidence>
<evidence type="ECO:0000256" key="1">
    <source>
        <dbReference type="ARBA" id="ARBA00004202"/>
    </source>
</evidence>
<dbReference type="EMBL" id="LT796768">
    <property type="protein sequence ID" value="SKB07920.1"/>
    <property type="molecule type" value="Genomic_DNA"/>
</dbReference>
<evidence type="ECO:0000313" key="7">
    <source>
        <dbReference type="EMBL" id="SKB07920.1"/>
    </source>
</evidence>
<dbReference type="GO" id="GO:0019350">
    <property type="term" value="P:teichoic acid biosynthetic process"/>
    <property type="evidence" value="ECO:0007669"/>
    <property type="project" value="UniProtKB-KW"/>
</dbReference>
<gene>
    <name evidence="7" type="ORF">SAMN06295964_1919</name>
</gene>
<name>A0A1T4Z1K1_9ACTN</name>
<dbReference type="Proteomes" id="UP000191040">
    <property type="component" value="Chromosome I"/>
</dbReference>